<keyword evidence="5" id="KW-1185">Reference proteome</keyword>
<dbReference type="GO" id="GO:0004141">
    <property type="term" value="F:dethiobiotin synthase activity"/>
    <property type="evidence" value="ECO:0007669"/>
    <property type="project" value="TreeGrafter"/>
</dbReference>
<dbReference type="InterPro" id="IPR015422">
    <property type="entry name" value="PyrdxlP-dep_Trfase_small"/>
</dbReference>
<dbReference type="InterPro" id="IPR027417">
    <property type="entry name" value="P-loop_NTPase"/>
</dbReference>
<comment type="similarity">
    <text evidence="1">Belongs to the class-III pyridoxal-phosphate-dependent aminotransferase family.</text>
</comment>
<dbReference type="AlphaFoldDB" id="A0AA88RX53"/>
<name>A0AA88RX53_9ASTE</name>
<gene>
    <name evidence="4" type="ORF">RJ640_015188</name>
</gene>
<accession>A0AA88RX53</accession>
<keyword evidence="3" id="KW-0808">Transferase</keyword>
<dbReference type="GO" id="GO:0005739">
    <property type="term" value="C:mitochondrion"/>
    <property type="evidence" value="ECO:0007669"/>
    <property type="project" value="TreeGrafter"/>
</dbReference>
<feature type="non-terminal residue" evidence="4">
    <location>
        <position position="1"/>
    </location>
</feature>
<comment type="caution">
    <text evidence="4">The sequence shown here is derived from an EMBL/GenBank/DDBJ whole genome shotgun (WGS) entry which is preliminary data.</text>
</comment>
<dbReference type="EMBL" id="JAVXUO010000310">
    <property type="protein sequence ID" value="KAK2993504.1"/>
    <property type="molecule type" value="Genomic_DNA"/>
</dbReference>
<dbReference type="Gene3D" id="3.90.1150.10">
    <property type="entry name" value="Aspartate Aminotransferase, domain 1"/>
    <property type="match status" value="1"/>
</dbReference>
<dbReference type="CDD" id="cd03109">
    <property type="entry name" value="DTBS"/>
    <property type="match status" value="1"/>
</dbReference>
<dbReference type="GO" id="GO:0009102">
    <property type="term" value="P:biotin biosynthetic process"/>
    <property type="evidence" value="ECO:0007669"/>
    <property type="project" value="TreeGrafter"/>
</dbReference>
<dbReference type="SUPFAM" id="SSF53383">
    <property type="entry name" value="PLP-dependent transferases"/>
    <property type="match status" value="1"/>
</dbReference>
<evidence type="ECO:0000256" key="1">
    <source>
        <dbReference type="ARBA" id="ARBA00008954"/>
    </source>
</evidence>
<dbReference type="Proteomes" id="UP001187471">
    <property type="component" value="Unassembled WGS sequence"/>
</dbReference>
<dbReference type="Gene3D" id="3.40.50.300">
    <property type="entry name" value="P-loop containing nucleotide triphosphate hydrolases"/>
    <property type="match status" value="1"/>
</dbReference>
<protein>
    <submittedName>
        <fullName evidence="4">Uncharacterized protein</fullName>
    </submittedName>
</protein>
<keyword evidence="2" id="KW-0032">Aminotransferase</keyword>
<dbReference type="SUPFAM" id="SSF52540">
    <property type="entry name" value="P-loop containing nucleoside triphosphate hydrolases"/>
    <property type="match status" value="2"/>
</dbReference>
<sequence>PLSTHSYPPPIEYTLSHPIYTIWGANTSVGKTLVSTGLAAAFLSQPLPSRFIYIKPLQTGFPSDSDSHFVYRMFSQLFIHRQLPSSVFASNQTLKVSIPSKRASIHGNTGFMGSGVYEERKLHAHDPVEAGPVSELICKTMYGWREAVSPHLAVEREGATVDDSTLLETLMRCLRIGRAGEGGILSVIETAGGVASPGPSGSLQCDLYRPFRLPAILVGDGRLGGISGTISAYESLRLRGYDVAAIIFEDHGLGNEVPLLSYLRNRVPVLVLPPVPRGISENLIDWFEKSSSVFCSLKEIMLATFLERIQRLHDMPKKAREIFWWPFTQHKFVPDETVTVIDSRFGENFAVHKVQHDSIIQQFDACASWWTQGPDATLQIELAKDMGYTAARFGHVMFPENVYEPALECAEHLLEGVGKGWASRTYFSDNGSTAIEIALKMAFRKFLLDHETILDLQSAEMGERRLELKLIALSLIKEIPRESVSTLIPYKDIDYCSKSDVKDGAVRVGL</sequence>
<evidence type="ECO:0000256" key="2">
    <source>
        <dbReference type="ARBA" id="ARBA00022576"/>
    </source>
</evidence>
<dbReference type="InterPro" id="IPR015421">
    <property type="entry name" value="PyrdxlP-dep_Trfase_major"/>
</dbReference>
<proteinExistence type="inferred from homology"/>
<evidence type="ECO:0000313" key="4">
    <source>
        <dbReference type="EMBL" id="KAK2993504.1"/>
    </source>
</evidence>
<evidence type="ECO:0000256" key="3">
    <source>
        <dbReference type="ARBA" id="ARBA00022679"/>
    </source>
</evidence>
<dbReference type="Pfam" id="PF13500">
    <property type="entry name" value="AAA_26"/>
    <property type="match status" value="2"/>
</dbReference>
<dbReference type="Gene3D" id="3.40.640.10">
    <property type="entry name" value="Type I PLP-dependent aspartate aminotransferase-like (Major domain)"/>
    <property type="match status" value="1"/>
</dbReference>
<dbReference type="GO" id="GO:0004015">
    <property type="term" value="F:adenosylmethionine-8-amino-7-oxononanoate transaminase activity"/>
    <property type="evidence" value="ECO:0007669"/>
    <property type="project" value="TreeGrafter"/>
</dbReference>
<evidence type="ECO:0000313" key="5">
    <source>
        <dbReference type="Proteomes" id="UP001187471"/>
    </source>
</evidence>
<dbReference type="InterPro" id="IPR015424">
    <property type="entry name" value="PyrdxlP-dep_Trfase"/>
</dbReference>
<dbReference type="PANTHER" id="PTHR42684">
    <property type="entry name" value="ADENOSYLMETHIONINE-8-AMINO-7-OXONONANOATE AMINOTRANSFERASE"/>
    <property type="match status" value="1"/>
</dbReference>
<organism evidence="4 5">
    <name type="scientific">Escallonia rubra</name>
    <dbReference type="NCBI Taxonomy" id="112253"/>
    <lineage>
        <taxon>Eukaryota</taxon>
        <taxon>Viridiplantae</taxon>
        <taxon>Streptophyta</taxon>
        <taxon>Embryophyta</taxon>
        <taxon>Tracheophyta</taxon>
        <taxon>Spermatophyta</taxon>
        <taxon>Magnoliopsida</taxon>
        <taxon>eudicotyledons</taxon>
        <taxon>Gunneridae</taxon>
        <taxon>Pentapetalae</taxon>
        <taxon>asterids</taxon>
        <taxon>campanulids</taxon>
        <taxon>Escalloniales</taxon>
        <taxon>Escalloniaceae</taxon>
        <taxon>Escallonia</taxon>
    </lineage>
</organism>
<reference evidence="4" key="1">
    <citation type="submission" date="2022-12" db="EMBL/GenBank/DDBJ databases">
        <title>Draft genome assemblies for two species of Escallonia (Escalloniales).</title>
        <authorList>
            <person name="Chanderbali A."/>
            <person name="Dervinis C."/>
            <person name="Anghel I."/>
            <person name="Soltis D."/>
            <person name="Soltis P."/>
            <person name="Zapata F."/>
        </authorList>
    </citation>
    <scope>NUCLEOTIDE SEQUENCE</scope>
    <source>
        <strain evidence="4">UCBG92.1500</strain>
        <tissue evidence="4">Leaf</tissue>
    </source>
</reference>
<dbReference type="PANTHER" id="PTHR42684:SF3">
    <property type="entry name" value="ADENOSYLMETHIONINE-8-AMINO-7-OXONONANOATE AMINOTRANSFERASE"/>
    <property type="match status" value="1"/>
</dbReference>